<comment type="similarity">
    <text evidence="1">Belongs to the LysR transcriptional regulatory family.</text>
</comment>
<keyword evidence="7" id="KW-1185">Reference proteome</keyword>
<organism evidence="6 7">
    <name type="scientific">Klenkia sesuvii</name>
    <dbReference type="NCBI Taxonomy" id="3103137"/>
    <lineage>
        <taxon>Bacteria</taxon>
        <taxon>Bacillati</taxon>
        <taxon>Actinomycetota</taxon>
        <taxon>Actinomycetes</taxon>
        <taxon>Geodermatophilales</taxon>
        <taxon>Geodermatophilaceae</taxon>
        <taxon>Klenkia</taxon>
    </lineage>
</organism>
<name>A0ABU8DWX1_9ACTN</name>
<dbReference type="InterPro" id="IPR036390">
    <property type="entry name" value="WH_DNA-bd_sf"/>
</dbReference>
<dbReference type="PANTHER" id="PTHR30537">
    <property type="entry name" value="HTH-TYPE TRANSCRIPTIONAL REGULATOR"/>
    <property type="match status" value="1"/>
</dbReference>
<keyword evidence="3" id="KW-0238">DNA-binding</keyword>
<dbReference type="Proteomes" id="UP001361570">
    <property type="component" value="Unassembled WGS sequence"/>
</dbReference>
<dbReference type="PROSITE" id="PS50931">
    <property type="entry name" value="HTH_LYSR"/>
    <property type="match status" value="1"/>
</dbReference>
<dbReference type="Pfam" id="PF00126">
    <property type="entry name" value="HTH_1"/>
    <property type="match status" value="1"/>
</dbReference>
<accession>A0ABU8DWX1</accession>
<evidence type="ECO:0000313" key="6">
    <source>
        <dbReference type="EMBL" id="MEI4273173.1"/>
    </source>
</evidence>
<dbReference type="Pfam" id="PF03466">
    <property type="entry name" value="LysR_substrate"/>
    <property type="match status" value="1"/>
</dbReference>
<evidence type="ECO:0000256" key="4">
    <source>
        <dbReference type="ARBA" id="ARBA00023163"/>
    </source>
</evidence>
<dbReference type="RefSeq" id="WP_336405294.1">
    <property type="nucleotide sequence ID" value="NZ_JBAPLU010000017.1"/>
</dbReference>
<dbReference type="Gene3D" id="1.10.10.10">
    <property type="entry name" value="Winged helix-like DNA-binding domain superfamily/Winged helix DNA-binding domain"/>
    <property type="match status" value="1"/>
</dbReference>
<keyword evidence="4" id="KW-0804">Transcription</keyword>
<dbReference type="InterPro" id="IPR005119">
    <property type="entry name" value="LysR_subst-bd"/>
</dbReference>
<evidence type="ECO:0000313" key="7">
    <source>
        <dbReference type="Proteomes" id="UP001361570"/>
    </source>
</evidence>
<comment type="caution">
    <text evidence="6">The sequence shown here is derived from an EMBL/GenBank/DDBJ whole genome shotgun (WGS) entry which is preliminary data.</text>
</comment>
<protein>
    <submittedName>
        <fullName evidence="6">LysR family transcriptional regulator</fullName>
    </submittedName>
</protein>
<gene>
    <name evidence="6" type="ORF">TEK04_15710</name>
</gene>
<dbReference type="SUPFAM" id="SSF46785">
    <property type="entry name" value="Winged helix' DNA-binding domain"/>
    <property type="match status" value="1"/>
</dbReference>
<sequence length="306" mass="32823">MSASVDPTDVLVLVAVARGRTHTAAASALGINHTTVARRLRALERAAGERLLVSAAGGWELTAAGRRMLQVGEAIEAALATAPGRDNTAEQGLRGLVRVSSTEVFGITVVAPALTSVRTRHPAVSFELASVTRPTPTYGPAADLDIGVTRPPSQRLEVRRLGDYDLGLYASAAYLDTHGTPRTLTDLDGHTPIYYVESMLQVSDLDLIERLFPRRSSLVGATSVLAQLEMARRGAGVALLPVYLADGEPSLQRVLPEQARTRLTYWMSARPENLRRSEVLAAATSIEQHAARVLLDPGPATRRPRS</sequence>
<dbReference type="InterPro" id="IPR036388">
    <property type="entry name" value="WH-like_DNA-bd_sf"/>
</dbReference>
<evidence type="ECO:0000259" key="5">
    <source>
        <dbReference type="PROSITE" id="PS50931"/>
    </source>
</evidence>
<dbReference type="InterPro" id="IPR000847">
    <property type="entry name" value="LysR_HTH_N"/>
</dbReference>
<feature type="domain" description="HTH lysR-type" evidence="5">
    <location>
        <begin position="5"/>
        <end position="62"/>
    </location>
</feature>
<dbReference type="PANTHER" id="PTHR30537:SF3">
    <property type="entry name" value="TRANSCRIPTIONAL REGULATORY PROTEIN"/>
    <property type="match status" value="1"/>
</dbReference>
<evidence type="ECO:0000256" key="2">
    <source>
        <dbReference type="ARBA" id="ARBA00023015"/>
    </source>
</evidence>
<dbReference type="EMBL" id="JBAPLU010000017">
    <property type="protein sequence ID" value="MEI4273173.1"/>
    <property type="molecule type" value="Genomic_DNA"/>
</dbReference>
<proteinExistence type="inferred from homology"/>
<dbReference type="InterPro" id="IPR058163">
    <property type="entry name" value="LysR-type_TF_proteobact-type"/>
</dbReference>
<evidence type="ECO:0000256" key="1">
    <source>
        <dbReference type="ARBA" id="ARBA00009437"/>
    </source>
</evidence>
<dbReference type="SUPFAM" id="SSF53850">
    <property type="entry name" value="Periplasmic binding protein-like II"/>
    <property type="match status" value="1"/>
</dbReference>
<evidence type="ECO:0000256" key="3">
    <source>
        <dbReference type="ARBA" id="ARBA00023125"/>
    </source>
</evidence>
<dbReference type="Gene3D" id="3.40.190.290">
    <property type="match status" value="1"/>
</dbReference>
<reference evidence="6 7" key="1">
    <citation type="submission" date="2024-03" db="EMBL/GenBank/DDBJ databases">
        <title>Draft genome sequence of Klenkia sp. LSe6-5.</title>
        <authorList>
            <person name="Duangmal K."/>
            <person name="Chantavorakit T."/>
        </authorList>
    </citation>
    <scope>NUCLEOTIDE SEQUENCE [LARGE SCALE GENOMIC DNA]</scope>
    <source>
        <strain evidence="6 7">LSe6-5</strain>
    </source>
</reference>
<keyword evidence="2" id="KW-0805">Transcription regulation</keyword>